<accession>A0A9W9NXX9</accession>
<protein>
    <submittedName>
        <fullName evidence="1">Uncharacterized protein</fullName>
    </submittedName>
</protein>
<dbReference type="RefSeq" id="XP_056500394.1">
    <property type="nucleotide sequence ID" value="XM_056645156.1"/>
</dbReference>
<evidence type="ECO:0000313" key="1">
    <source>
        <dbReference type="EMBL" id="KAJ5231650.1"/>
    </source>
</evidence>
<dbReference type="Proteomes" id="UP001147733">
    <property type="component" value="Unassembled WGS sequence"/>
</dbReference>
<proteinExistence type="predicted"/>
<sequence>MYRSALIYGQLSQNTVISDARGALDEIKRGLEANNRRWKAAASAPFGGASSTTIVSCQV</sequence>
<dbReference type="EMBL" id="JAPQKT010000005">
    <property type="protein sequence ID" value="KAJ5231650.1"/>
    <property type="molecule type" value="Genomic_DNA"/>
</dbReference>
<gene>
    <name evidence="1" type="ORF">N7469_006238</name>
</gene>
<reference evidence="1" key="1">
    <citation type="submission" date="2022-11" db="EMBL/GenBank/DDBJ databases">
        <authorList>
            <person name="Petersen C."/>
        </authorList>
    </citation>
    <scope>NUCLEOTIDE SEQUENCE</scope>
    <source>
        <strain evidence="1">IBT 23319</strain>
    </source>
</reference>
<reference evidence="1" key="2">
    <citation type="journal article" date="2023" name="IMA Fungus">
        <title>Comparative genomic study of the Penicillium genus elucidates a diverse pangenome and 15 lateral gene transfer events.</title>
        <authorList>
            <person name="Petersen C."/>
            <person name="Sorensen T."/>
            <person name="Nielsen M.R."/>
            <person name="Sondergaard T.E."/>
            <person name="Sorensen J.L."/>
            <person name="Fitzpatrick D.A."/>
            <person name="Frisvad J.C."/>
            <person name="Nielsen K.L."/>
        </authorList>
    </citation>
    <scope>NUCLEOTIDE SEQUENCE</scope>
    <source>
        <strain evidence="1">IBT 23319</strain>
    </source>
</reference>
<comment type="caution">
    <text evidence="1">The sequence shown here is derived from an EMBL/GenBank/DDBJ whole genome shotgun (WGS) entry which is preliminary data.</text>
</comment>
<organism evidence="1 2">
    <name type="scientific">Penicillium citrinum</name>
    <dbReference type="NCBI Taxonomy" id="5077"/>
    <lineage>
        <taxon>Eukaryota</taxon>
        <taxon>Fungi</taxon>
        <taxon>Dikarya</taxon>
        <taxon>Ascomycota</taxon>
        <taxon>Pezizomycotina</taxon>
        <taxon>Eurotiomycetes</taxon>
        <taxon>Eurotiomycetidae</taxon>
        <taxon>Eurotiales</taxon>
        <taxon>Aspergillaceae</taxon>
        <taxon>Penicillium</taxon>
    </lineage>
</organism>
<dbReference type="AlphaFoldDB" id="A0A9W9NXX9"/>
<evidence type="ECO:0000313" key="2">
    <source>
        <dbReference type="Proteomes" id="UP001147733"/>
    </source>
</evidence>
<dbReference type="GeneID" id="81384323"/>
<keyword evidence="2" id="KW-1185">Reference proteome</keyword>
<name>A0A9W9NXX9_PENCI</name>